<evidence type="ECO:0000256" key="12">
    <source>
        <dbReference type="SAM" id="Phobius"/>
    </source>
</evidence>
<gene>
    <name evidence="14" type="ORF">FUAX_22390</name>
</gene>
<dbReference type="EMBL" id="AP025314">
    <property type="protein sequence ID" value="BDD09807.1"/>
    <property type="molecule type" value="Genomic_DNA"/>
</dbReference>
<comment type="subcellular location">
    <subcellularLocation>
        <location evidence="1">Membrane</location>
        <topology evidence="1">Multi-pass membrane protein</topology>
    </subcellularLocation>
</comment>
<evidence type="ECO:0000256" key="8">
    <source>
        <dbReference type="ARBA" id="ARBA00023136"/>
    </source>
</evidence>
<feature type="region of interest" description="Disordered" evidence="11">
    <location>
        <begin position="330"/>
        <end position="352"/>
    </location>
</feature>
<keyword evidence="3" id="KW-0001">2Fe-2S</keyword>
<dbReference type="SUPFAM" id="SSF50022">
    <property type="entry name" value="ISP domain"/>
    <property type="match status" value="1"/>
</dbReference>
<evidence type="ECO:0000313" key="15">
    <source>
        <dbReference type="Proteomes" id="UP001348817"/>
    </source>
</evidence>
<keyword evidence="8 12" id="KW-0472">Membrane</keyword>
<evidence type="ECO:0000256" key="4">
    <source>
        <dbReference type="ARBA" id="ARBA00022723"/>
    </source>
</evidence>
<reference evidence="14 15" key="1">
    <citation type="submission" date="2021-12" db="EMBL/GenBank/DDBJ databases">
        <title>Genome sequencing of bacteria with rrn-lacking chromosome and rrn-plasmid.</title>
        <authorList>
            <person name="Anda M."/>
            <person name="Iwasaki W."/>
        </authorList>
    </citation>
    <scope>NUCLEOTIDE SEQUENCE [LARGE SCALE GENOMIC DNA]</scope>
    <source>
        <strain evidence="14 15">DSM 100852</strain>
    </source>
</reference>
<evidence type="ECO:0000256" key="6">
    <source>
        <dbReference type="ARBA" id="ARBA00023004"/>
    </source>
</evidence>
<accession>A0AAU9CPB8</accession>
<feature type="transmembrane region" description="Helical" evidence="12">
    <location>
        <begin position="128"/>
        <end position="148"/>
    </location>
</feature>
<dbReference type="PROSITE" id="PS51296">
    <property type="entry name" value="RIESKE"/>
    <property type="match status" value="1"/>
</dbReference>
<dbReference type="Proteomes" id="UP001348817">
    <property type="component" value="Chromosome"/>
</dbReference>
<feature type="transmembrane region" description="Helical" evidence="12">
    <location>
        <begin position="169"/>
        <end position="187"/>
    </location>
</feature>
<evidence type="ECO:0000256" key="7">
    <source>
        <dbReference type="ARBA" id="ARBA00023014"/>
    </source>
</evidence>
<evidence type="ECO:0000256" key="3">
    <source>
        <dbReference type="ARBA" id="ARBA00022714"/>
    </source>
</evidence>
<dbReference type="AlphaFoldDB" id="A0AAU9CPB8"/>
<dbReference type="InterPro" id="IPR013130">
    <property type="entry name" value="Fe3_Rdtase_TM_dom"/>
</dbReference>
<comment type="cofactor">
    <cofactor evidence="9">
        <name>[2Fe-2S] cluster</name>
        <dbReference type="ChEBI" id="CHEBI:190135"/>
    </cofactor>
</comment>
<keyword evidence="15" id="KW-1185">Reference proteome</keyword>
<dbReference type="GO" id="GO:0016020">
    <property type="term" value="C:membrane"/>
    <property type="evidence" value="ECO:0007669"/>
    <property type="project" value="UniProtKB-SubCell"/>
</dbReference>
<keyword evidence="5 12" id="KW-1133">Transmembrane helix</keyword>
<evidence type="ECO:0000256" key="5">
    <source>
        <dbReference type="ARBA" id="ARBA00022989"/>
    </source>
</evidence>
<dbReference type="RefSeq" id="WP_338391398.1">
    <property type="nucleotide sequence ID" value="NZ_AP025314.1"/>
</dbReference>
<evidence type="ECO:0000313" key="14">
    <source>
        <dbReference type="EMBL" id="BDD09807.1"/>
    </source>
</evidence>
<dbReference type="InterPro" id="IPR017941">
    <property type="entry name" value="Rieske_2Fe-2S"/>
</dbReference>
<organism evidence="14 15">
    <name type="scientific">Fulvitalea axinellae</name>
    <dbReference type="NCBI Taxonomy" id="1182444"/>
    <lineage>
        <taxon>Bacteria</taxon>
        <taxon>Pseudomonadati</taxon>
        <taxon>Bacteroidota</taxon>
        <taxon>Cytophagia</taxon>
        <taxon>Cytophagales</taxon>
        <taxon>Persicobacteraceae</taxon>
        <taxon>Fulvitalea</taxon>
    </lineage>
</organism>
<dbReference type="KEGG" id="fax:FUAX_22390"/>
<evidence type="ECO:0000256" key="9">
    <source>
        <dbReference type="ARBA" id="ARBA00034078"/>
    </source>
</evidence>
<keyword evidence="2 12" id="KW-0812">Transmembrane</keyword>
<dbReference type="PANTHER" id="PTHR21496">
    <property type="entry name" value="FERREDOXIN-RELATED"/>
    <property type="match status" value="1"/>
</dbReference>
<feature type="transmembrane region" description="Helical" evidence="12">
    <location>
        <begin position="87"/>
        <end position="108"/>
    </location>
</feature>
<dbReference type="Pfam" id="PF01794">
    <property type="entry name" value="Ferric_reduct"/>
    <property type="match status" value="1"/>
</dbReference>
<evidence type="ECO:0000259" key="13">
    <source>
        <dbReference type="PROSITE" id="PS51296"/>
    </source>
</evidence>
<dbReference type="PANTHER" id="PTHR21496:SF0">
    <property type="entry name" value="RIESKE DOMAIN-CONTAINING PROTEIN"/>
    <property type="match status" value="1"/>
</dbReference>
<feature type="transmembrane region" description="Helical" evidence="12">
    <location>
        <begin position="48"/>
        <end position="67"/>
    </location>
</feature>
<feature type="domain" description="Rieske" evidence="13">
    <location>
        <begin position="231"/>
        <end position="326"/>
    </location>
</feature>
<keyword evidence="4" id="KW-0479">Metal-binding</keyword>
<dbReference type="Gene3D" id="2.102.10.10">
    <property type="entry name" value="Rieske [2Fe-2S] iron-sulphur domain"/>
    <property type="match status" value="1"/>
</dbReference>
<proteinExistence type="inferred from homology"/>
<feature type="transmembrane region" description="Helical" evidence="12">
    <location>
        <begin position="20"/>
        <end position="42"/>
    </location>
</feature>
<keyword evidence="6" id="KW-0408">Iron</keyword>
<keyword evidence="7" id="KW-0411">Iron-sulfur</keyword>
<feature type="transmembrane region" description="Helical" evidence="12">
    <location>
        <begin position="193"/>
        <end position="213"/>
    </location>
</feature>
<feature type="compositionally biased region" description="Basic and acidic residues" evidence="11">
    <location>
        <begin position="341"/>
        <end position="352"/>
    </location>
</feature>
<sequence length="352" mass="39228">MGLGYNFVIWSSQKKKYDRIILFFVLGYLVLYTLGFVLANPQGSVETLIIRATGSLALFMLTFILSIGPLSRLDRRLLPILYNRRHLGVSMFLVATLHGIFNVVHFHALGDINPFLSVFASNLDYVSFINFPFQVLGFFALIILFFMASTSHDFWLANLSPKVWKALHMMVYVAFLLAVMHVALGAFQNERSVFLIVWAILSVLTVTVLHLVAGAREKRKDGEQEPVEEGWVCAGQVEEIPEKRARVINIGGERVAVYKYDGKISAVSNVCKHQNGPLGEGKIVDGCITCPWHGYQYEPHNGSSPPPFTEKVATYKVKVVKGKAFVEAKAQKEGTAVKPAEISDEKNSDNEG</sequence>
<evidence type="ECO:0000256" key="10">
    <source>
        <dbReference type="ARBA" id="ARBA00038001"/>
    </source>
</evidence>
<protein>
    <recommendedName>
        <fullName evidence="13">Rieske domain-containing protein</fullName>
    </recommendedName>
</protein>
<dbReference type="Pfam" id="PF00355">
    <property type="entry name" value="Rieske"/>
    <property type="match status" value="1"/>
</dbReference>
<comment type="similarity">
    <text evidence="10">Belongs to the bacterial ring-hydroxylating dioxygenase ferredoxin component family.</text>
</comment>
<dbReference type="GO" id="GO:0051537">
    <property type="term" value="F:2 iron, 2 sulfur cluster binding"/>
    <property type="evidence" value="ECO:0007669"/>
    <property type="project" value="UniProtKB-KW"/>
</dbReference>
<dbReference type="GO" id="GO:0046872">
    <property type="term" value="F:metal ion binding"/>
    <property type="evidence" value="ECO:0007669"/>
    <property type="project" value="UniProtKB-KW"/>
</dbReference>
<name>A0AAU9CPB8_9BACT</name>
<evidence type="ECO:0000256" key="11">
    <source>
        <dbReference type="SAM" id="MobiDB-lite"/>
    </source>
</evidence>
<evidence type="ECO:0000256" key="1">
    <source>
        <dbReference type="ARBA" id="ARBA00004141"/>
    </source>
</evidence>
<dbReference type="InterPro" id="IPR036922">
    <property type="entry name" value="Rieske_2Fe-2S_sf"/>
</dbReference>
<evidence type="ECO:0000256" key="2">
    <source>
        <dbReference type="ARBA" id="ARBA00022692"/>
    </source>
</evidence>